<comment type="caution">
    <text evidence="5">The sequence shown here is derived from an EMBL/GenBank/DDBJ whole genome shotgun (WGS) entry which is preliminary data.</text>
</comment>
<evidence type="ECO:0000256" key="2">
    <source>
        <dbReference type="ARBA" id="ARBA00023157"/>
    </source>
</evidence>
<feature type="transmembrane region" description="Helical" evidence="3">
    <location>
        <begin position="107"/>
        <end position="128"/>
    </location>
</feature>
<protein>
    <recommendedName>
        <fullName evidence="4">Major facilitator superfamily (MFS) profile domain-containing protein</fullName>
    </recommendedName>
</protein>
<dbReference type="PROSITE" id="PS50850">
    <property type="entry name" value="MFS"/>
    <property type="match status" value="1"/>
</dbReference>
<dbReference type="InterPro" id="IPR036259">
    <property type="entry name" value="MFS_trans_sf"/>
</dbReference>
<dbReference type="InterPro" id="IPR004156">
    <property type="entry name" value="OATP"/>
</dbReference>
<reference evidence="5" key="1">
    <citation type="submission" date="2021-04" db="EMBL/GenBank/DDBJ databases">
        <authorList>
            <consortium name="Molecular Ecology Group"/>
        </authorList>
    </citation>
    <scope>NUCLEOTIDE SEQUENCE</scope>
</reference>
<dbReference type="GO" id="GO:0015347">
    <property type="term" value="F:sodium-independent organic anion transmembrane transporter activity"/>
    <property type="evidence" value="ECO:0007669"/>
    <property type="project" value="TreeGrafter"/>
</dbReference>
<evidence type="ECO:0000313" key="6">
    <source>
        <dbReference type="Proteomes" id="UP000678393"/>
    </source>
</evidence>
<feature type="transmembrane region" description="Helical" evidence="3">
    <location>
        <begin position="250"/>
        <end position="275"/>
    </location>
</feature>
<keyword evidence="3" id="KW-0472">Membrane</keyword>
<dbReference type="PANTHER" id="PTHR11388">
    <property type="entry name" value="ORGANIC ANION TRANSPORTER"/>
    <property type="match status" value="1"/>
</dbReference>
<dbReference type="EMBL" id="CAJHNH020001779">
    <property type="protein sequence ID" value="CAG5124476.1"/>
    <property type="molecule type" value="Genomic_DNA"/>
</dbReference>
<dbReference type="SUPFAM" id="SSF103473">
    <property type="entry name" value="MFS general substrate transporter"/>
    <property type="match status" value="1"/>
</dbReference>
<dbReference type="Pfam" id="PF03137">
    <property type="entry name" value="OATP"/>
    <property type="match status" value="1"/>
</dbReference>
<organism evidence="5 6">
    <name type="scientific">Candidula unifasciata</name>
    <dbReference type="NCBI Taxonomy" id="100452"/>
    <lineage>
        <taxon>Eukaryota</taxon>
        <taxon>Metazoa</taxon>
        <taxon>Spiralia</taxon>
        <taxon>Lophotrochozoa</taxon>
        <taxon>Mollusca</taxon>
        <taxon>Gastropoda</taxon>
        <taxon>Heterobranchia</taxon>
        <taxon>Euthyneura</taxon>
        <taxon>Panpulmonata</taxon>
        <taxon>Eupulmonata</taxon>
        <taxon>Stylommatophora</taxon>
        <taxon>Helicina</taxon>
        <taxon>Helicoidea</taxon>
        <taxon>Geomitridae</taxon>
        <taxon>Candidula</taxon>
    </lineage>
</organism>
<proteinExistence type="predicted"/>
<accession>A0A8S3ZBN3</accession>
<feature type="transmembrane region" description="Helical" evidence="3">
    <location>
        <begin position="66"/>
        <end position="87"/>
    </location>
</feature>
<evidence type="ECO:0000259" key="4">
    <source>
        <dbReference type="PROSITE" id="PS50850"/>
    </source>
</evidence>
<dbReference type="InterPro" id="IPR020846">
    <property type="entry name" value="MFS_dom"/>
</dbReference>
<dbReference type="GO" id="GO:0043252">
    <property type="term" value="P:sodium-independent organic anion transport"/>
    <property type="evidence" value="ECO:0007669"/>
    <property type="project" value="TreeGrafter"/>
</dbReference>
<feature type="transmembrane region" description="Helical" evidence="3">
    <location>
        <begin position="210"/>
        <end position="229"/>
    </location>
</feature>
<comment type="subcellular location">
    <subcellularLocation>
        <location evidence="1">Membrane</location>
        <topology evidence="1">Multi-pass membrane protein</topology>
    </subcellularLocation>
</comment>
<keyword evidence="3" id="KW-1133">Transmembrane helix</keyword>
<keyword evidence="6" id="KW-1185">Reference proteome</keyword>
<feature type="transmembrane region" description="Helical" evidence="3">
    <location>
        <begin position="295"/>
        <end position="319"/>
    </location>
</feature>
<dbReference type="OrthoDB" id="6149675at2759"/>
<dbReference type="PANTHER" id="PTHR11388:SF142">
    <property type="entry name" value="SOLUTE CARRIER ORGANIC ANION TRANSPORTER FAMILY MEMBER 5A1"/>
    <property type="match status" value="1"/>
</dbReference>
<feature type="domain" description="Major facilitator superfamily (MFS) profile" evidence="4">
    <location>
        <begin position="69"/>
        <end position="351"/>
    </location>
</feature>
<dbReference type="AlphaFoldDB" id="A0A8S3ZBN3"/>
<evidence type="ECO:0000313" key="5">
    <source>
        <dbReference type="EMBL" id="CAG5124476.1"/>
    </source>
</evidence>
<dbReference type="GO" id="GO:0016323">
    <property type="term" value="C:basolateral plasma membrane"/>
    <property type="evidence" value="ECO:0007669"/>
    <property type="project" value="TreeGrafter"/>
</dbReference>
<evidence type="ECO:0000256" key="3">
    <source>
        <dbReference type="SAM" id="Phobius"/>
    </source>
</evidence>
<dbReference type="Proteomes" id="UP000678393">
    <property type="component" value="Unassembled WGS sequence"/>
</dbReference>
<keyword evidence="2" id="KW-1015">Disulfide bond</keyword>
<dbReference type="Gene3D" id="1.20.1250.20">
    <property type="entry name" value="MFS general substrate transporter like domains"/>
    <property type="match status" value="1"/>
</dbReference>
<keyword evidence="3" id="KW-0812">Transmembrane</keyword>
<sequence length="351" mass="38632">MTKLNYRLDKDACCETKVSFLPKSVKGETANGLHSKVDDSEHDIGEDPYCGVGSCRPAFAQRFKTISWFTTVCSASSLVTSSLNVYINSQITSLEKHFNISSSTSGFLLSCNDLGFLLTTLLFSYYVRRIHIPRALSYTTMLYGAAGLLCTVAFLGSKDQIPSPPKESDDVTEDSNTHFIQLCSNETLPTTDSCENTTAPAKRLFLISDSWKNIAIFIIALGMVLQGMAKAPRTPFTTTYIDDNVPRTKTALYLGFVTGIGIFGPSISFALGGVFSSIYVTLEVTSMSPRDPRWIGAWWIGFLLFGTLGLIIAVPLLFFPKHMRKQNRWGVAKETAKKGLNTGTRISKDVK</sequence>
<evidence type="ECO:0000256" key="1">
    <source>
        <dbReference type="ARBA" id="ARBA00004141"/>
    </source>
</evidence>
<name>A0A8S3ZBN3_9EUPU</name>
<feature type="transmembrane region" description="Helical" evidence="3">
    <location>
        <begin position="135"/>
        <end position="156"/>
    </location>
</feature>
<feature type="non-terminal residue" evidence="5">
    <location>
        <position position="1"/>
    </location>
</feature>
<gene>
    <name evidence="5" type="ORF">CUNI_LOCUS10034</name>
</gene>